<evidence type="ECO:0000313" key="1">
    <source>
        <dbReference type="Ensembl" id="ENSPTEP00000020419.1"/>
    </source>
</evidence>
<dbReference type="PANTHER" id="PTHR15880">
    <property type="entry name" value="ASPARTATE-RICH PROTEIN 1"/>
    <property type="match status" value="1"/>
</dbReference>
<dbReference type="AlphaFoldDB" id="A0A8C9HH00"/>
<reference evidence="1" key="2">
    <citation type="submission" date="2025-09" db="UniProtKB">
        <authorList>
            <consortium name="Ensembl"/>
        </authorList>
    </citation>
    <scope>IDENTIFICATION</scope>
</reference>
<dbReference type="Proteomes" id="UP000694416">
    <property type="component" value="Unplaced"/>
</dbReference>
<protein>
    <submittedName>
        <fullName evidence="1">Uncharacterized protein</fullName>
    </submittedName>
</protein>
<sequence>MGNTLSCCLGTNPSPRQGLSWGSAELYCGSDIYEAVASRGAAVAPHPTAVESAQSDFGAQEGHDLQHIGDQEMPKGKEATDTVCPQARLWLPSASRVYTILLPQPPE</sequence>
<proteinExistence type="predicted"/>
<dbReference type="InterPro" id="IPR042865">
    <property type="entry name" value="DRICH1-like"/>
</dbReference>
<reference evidence="1" key="1">
    <citation type="submission" date="2025-08" db="UniProtKB">
        <authorList>
            <consortium name="Ensembl"/>
        </authorList>
    </citation>
    <scope>IDENTIFICATION</scope>
</reference>
<dbReference type="PANTHER" id="PTHR15880:SF0">
    <property type="entry name" value="ASPARTATE-RICH PROTEIN 1"/>
    <property type="match status" value="1"/>
</dbReference>
<evidence type="ECO:0000313" key="2">
    <source>
        <dbReference type="Proteomes" id="UP000694416"/>
    </source>
</evidence>
<name>A0A8C9HH00_9PRIM</name>
<accession>A0A8C9HH00</accession>
<dbReference type="Ensembl" id="ENSPTET00000029662.1">
    <property type="protein sequence ID" value="ENSPTEP00000020419.1"/>
    <property type="gene ID" value="ENSPTEG00000021663.1"/>
</dbReference>
<organism evidence="1 2">
    <name type="scientific">Piliocolobus tephrosceles</name>
    <name type="common">Ugandan red Colobus</name>
    <dbReference type="NCBI Taxonomy" id="591936"/>
    <lineage>
        <taxon>Eukaryota</taxon>
        <taxon>Metazoa</taxon>
        <taxon>Chordata</taxon>
        <taxon>Craniata</taxon>
        <taxon>Vertebrata</taxon>
        <taxon>Euteleostomi</taxon>
        <taxon>Mammalia</taxon>
        <taxon>Eutheria</taxon>
        <taxon>Euarchontoglires</taxon>
        <taxon>Primates</taxon>
        <taxon>Haplorrhini</taxon>
        <taxon>Catarrhini</taxon>
        <taxon>Cercopithecidae</taxon>
        <taxon>Colobinae</taxon>
        <taxon>Piliocolobus</taxon>
    </lineage>
</organism>
<keyword evidence="2" id="KW-1185">Reference proteome</keyword>